<dbReference type="AlphaFoldDB" id="A0A068T865"/>
<proteinExistence type="predicted"/>
<organism evidence="1 2">
    <name type="scientific">Neorhizobium galegae bv. officinalis bv. officinalis str. HAMBI 1141</name>
    <dbReference type="NCBI Taxonomy" id="1028801"/>
    <lineage>
        <taxon>Bacteria</taxon>
        <taxon>Pseudomonadati</taxon>
        <taxon>Pseudomonadota</taxon>
        <taxon>Alphaproteobacteria</taxon>
        <taxon>Hyphomicrobiales</taxon>
        <taxon>Rhizobiaceae</taxon>
        <taxon>Rhizobium/Agrobacterium group</taxon>
        <taxon>Neorhizobium</taxon>
    </lineage>
</organism>
<dbReference type="EMBL" id="HG938355">
    <property type="protein sequence ID" value="CDN53530.1"/>
    <property type="molecule type" value="Genomic_DNA"/>
</dbReference>
<evidence type="ECO:0000313" key="2">
    <source>
        <dbReference type="Proteomes" id="UP000028186"/>
    </source>
</evidence>
<accession>A0A068T865</accession>
<gene>
    <name evidence="1" type="ORF">RG1141_CH11720</name>
</gene>
<dbReference type="PATRIC" id="fig|1028801.3.peg.1201"/>
<dbReference type="HOGENOM" id="CLU_475540_0_0_5"/>
<dbReference type="eggNOG" id="ENOG50341PT">
    <property type="taxonomic scope" value="Bacteria"/>
</dbReference>
<dbReference type="SUPFAM" id="SSF51126">
    <property type="entry name" value="Pectin lyase-like"/>
    <property type="match status" value="1"/>
</dbReference>
<protein>
    <recommendedName>
        <fullName evidence="3">Pectate lyase superfamily protein domain-containing protein</fullName>
    </recommendedName>
</protein>
<dbReference type="InterPro" id="IPR011050">
    <property type="entry name" value="Pectin_lyase_fold/virulence"/>
</dbReference>
<reference evidence="2" key="1">
    <citation type="journal article" date="2014" name="BMC Genomics">
        <title>Genome sequencing of two Neorhizobium galegae strains reveals a noeT gene responsible for the unusual acetylation of the nodulation factors.</title>
        <authorList>
            <person name="Osterman J."/>
            <person name="Marsh J."/>
            <person name="Laine P.K."/>
            <person name="Zeng Z."/>
            <person name="Alatalo E."/>
            <person name="Sullivan J.T."/>
            <person name="Young J.P."/>
            <person name="Thomas-Oates J."/>
            <person name="Paulin L."/>
            <person name="Lindstrom K."/>
        </authorList>
    </citation>
    <scope>NUCLEOTIDE SEQUENCE [LARGE SCALE GENOMIC DNA]</scope>
    <source>
        <strain evidence="2">HAMBI 1141</strain>
    </source>
</reference>
<name>A0A068T865_NEOGA</name>
<evidence type="ECO:0008006" key="3">
    <source>
        <dbReference type="Google" id="ProtNLM"/>
    </source>
</evidence>
<sequence length="573" mass="59855">MPSRQIPKLYIPSDATEAAIRAVHAAAVAAAGGGTILLPDAVITLTEPLPVASGVGYQGVQPVLNYLNDTLPDSGWDFAGGTVLAGDGSFPAFAANDADLGSPSATITADCITGWRCEHIGFTGFTRAISIGAVNNIGLQFSAIHDLFIRDCSDWGIFLANFMHTDVCRVWTHLCENGQYYASLLSGSTLMPGNSRFDSLFNIIPADGRDNRLCRGIVFEAGGDGARLNEMYVDRIQNNAFNRAELVASATFSNGSANIAVADGGKFRARMPVAFTSSNYGITAGRVHVVKSVSGNTIQIGNAFTSPAIIASGSGSLMLSSWGMPCFELSARNEGAFVSNSRFFGVDAEGASGAGIYVENAQGCDLNISEVAGDRNADIVGRRAGFSRFYSSNTAVTDFDTVSATSQFHGARGVGRQAMLSGLWTDQTRGGLAVFNIRGDAWENQGDLEVRGGNSFIYPRFGMGIKSTLKTANTVLHPLDAGLVTFDAASALVCTLPAITNSSDATSLVGLPFHIVNAGSADLTVNTNGTQLFNKISGKTGYTLNAGESLLVVAAEGAGSTLFWATFPSVGVA</sequence>
<dbReference type="KEGG" id="ngl:RG1141_CH11720"/>
<dbReference type="Proteomes" id="UP000028186">
    <property type="component" value="Chromosome I"/>
</dbReference>
<evidence type="ECO:0000313" key="1">
    <source>
        <dbReference type="EMBL" id="CDN53530.1"/>
    </source>
</evidence>
<dbReference type="RefSeq" id="WP_038541974.1">
    <property type="nucleotide sequence ID" value="NZ_HG938355.1"/>
</dbReference>